<dbReference type="CDD" id="cd01412">
    <property type="entry name" value="SIRT5_Af1_CobB"/>
    <property type="match status" value="1"/>
</dbReference>
<dbReference type="STRING" id="679197.HMPREF9336_02263"/>
<feature type="binding site" evidence="3 4">
    <location>
        <position position="144"/>
    </location>
    <ligand>
        <name>Zn(2+)</name>
        <dbReference type="ChEBI" id="CHEBI:29105"/>
    </ligand>
</feature>
<feature type="binding site" evidence="3">
    <location>
        <position position="59"/>
    </location>
    <ligand>
        <name>substrate</name>
    </ligand>
</feature>
<dbReference type="EMBL" id="ACZI02000002">
    <property type="protein sequence ID" value="EFV12889.1"/>
    <property type="molecule type" value="Genomic_DNA"/>
</dbReference>
<dbReference type="Gene3D" id="3.40.50.1220">
    <property type="entry name" value="TPP-binding domain"/>
    <property type="match status" value="1"/>
</dbReference>
<evidence type="ECO:0000259" key="5">
    <source>
        <dbReference type="PROSITE" id="PS50305"/>
    </source>
</evidence>
<dbReference type="GO" id="GO:0036055">
    <property type="term" value="F:protein-succinyllysine desuccinylase activity"/>
    <property type="evidence" value="ECO:0007669"/>
    <property type="project" value="UniProtKB-UniRule"/>
</dbReference>
<organism evidence="6 7">
    <name type="scientific">Segniliparus rugosus (strain ATCC BAA-974 / DSM 45345 / CCUG 50838 / CIP 108380 / JCM 13579 / CDC 945)</name>
    <dbReference type="NCBI Taxonomy" id="679197"/>
    <lineage>
        <taxon>Bacteria</taxon>
        <taxon>Bacillati</taxon>
        <taxon>Actinomycetota</taxon>
        <taxon>Actinomycetes</taxon>
        <taxon>Mycobacteriales</taxon>
        <taxon>Segniliparaceae</taxon>
        <taxon>Segniliparus</taxon>
    </lineage>
</organism>
<feature type="binding site" evidence="3 4">
    <location>
        <position position="147"/>
    </location>
    <ligand>
        <name>Zn(2+)</name>
        <dbReference type="ChEBI" id="CHEBI:29105"/>
    </ligand>
</feature>
<accession>E5XRZ1</accession>
<comment type="similarity">
    <text evidence="3">Belongs to the sirtuin family. Class III subfamily.</text>
</comment>
<dbReference type="InterPro" id="IPR029035">
    <property type="entry name" value="DHS-like_NAD/FAD-binding_dom"/>
</dbReference>
<evidence type="ECO:0000256" key="2">
    <source>
        <dbReference type="ARBA" id="ARBA00023027"/>
    </source>
</evidence>
<comment type="function">
    <text evidence="3">NAD-dependent lysine deacetylase and desuccinylase that specifically removes acetyl and succinyl groups on target proteins. Modulates the activities of several proteins which are inactive in their acylated form.</text>
</comment>
<comment type="caution">
    <text evidence="6">The sequence shown here is derived from an EMBL/GenBank/DDBJ whole genome shotgun (WGS) entry which is preliminary data.</text>
</comment>
<dbReference type="PANTHER" id="PTHR11085:SF4">
    <property type="entry name" value="NAD-DEPENDENT PROTEIN DEACYLASE"/>
    <property type="match status" value="1"/>
</dbReference>
<feature type="binding site" evidence="3">
    <location>
        <begin position="210"/>
        <end position="212"/>
    </location>
    <ligand>
        <name>NAD(+)</name>
        <dbReference type="ChEBI" id="CHEBI:57540"/>
    </ligand>
</feature>
<keyword evidence="3 4" id="KW-0479">Metal-binding</keyword>
<dbReference type="AlphaFoldDB" id="E5XRZ1"/>
<comment type="caution">
    <text evidence="3">Lacks conserved residue(s) required for the propagation of feature annotation.</text>
</comment>
<dbReference type="EC" id="2.3.1.286" evidence="3"/>
<evidence type="ECO:0000256" key="3">
    <source>
        <dbReference type="HAMAP-Rule" id="MF_01121"/>
    </source>
</evidence>
<name>E5XRZ1_SEGRC</name>
<feature type="binding site" evidence="3">
    <location>
        <position position="62"/>
    </location>
    <ligand>
        <name>substrate</name>
    </ligand>
</feature>
<dbReference type="GO" id="GO:0070403">
    <property type="term" value="F:NAD+ binding"/>
    <property type="evidence" value="ECO:0007669"/>
    <property type="project" value="UniProtKB-UniRule"/>
</dbReference>
<keyword evidence="2 3" id="KW-0520">NAD</keyword>
<feature type="binding site" evidence="3">
    <location>
        <begin position="92"/>
        <end position="95"/>
    </location>
    <ligand>
        <name>NAD(+)</name>
        <dbReference type="ChEBI" id="CHEBI:57540"/>
    </ligand>
</feature>
<dbReference type="Proteomes" id="UP000004816">
    <property type="component" value="Unassembled WGS sequence"/>
</dbReference>
<dbReference type="OrthoDB" id="9800582at2"/>
<dbReference type="InterPro" id="IPR003000">
    <property type="entry name" value="Sirtuin"/>
</dbReference>
<dbReference type="InterPro" id="IPR026591">
    <property type="entry name" value="Sirtuin_cat_small_dom_sf"/>
</dbReference>
<proteinExistence type="inferred from homology"/>
<comment type="cofactor">
    <cofactor evidence="3">
        <name>Zn(2+)</name>
        <dbReference type="ChEBI" id="CHEBI:29105"/>
    </cofactor>
    <text evidence="3">Binds 1 zinc ion per subunit.</text>
</comment>
<evidence type="ECO:0000256" key="1">
    <source>
        <dbReference type="ARBA" id="ARBA00022679"/>
    </source>
</evidence>
<gene>
    <name evidence="3" type="primary">cobB</name>
    <name evidence="6" type="ORF">HMPREF9336_02263</name>
</gene>
<dbReference type="RefSeq" id="WP_007470451.1">
    <property type="nucleotide sequence ID" value="NZ_KI391953.1"/>
</dbReference>
<dbReference type="GO" id="GO:0017136">
    <property type="term" value="F:histone deacetylase activity, NAD-dependent"/>
    <property type="evidence" value="ECO:0007669"/>
    <property type="project" value="TreeGrafter"/>
</dbReference>
<dbReference type="InterPro" id="IPR050134">
    <property type="entry name" value="NAD-dep_sirtuin_deacylases"/>
</dbReference>
<sequence>MPRDFVRRVVVLSGAGMSAESGMPTFREAQTGLWEQFDPTELASPQAWRADPEFVWAWYLWRHELARRALPNAGHLAIAEWESRAEVVVITQNVDDLHERAGSSDVVHVHGSLFAFRCADCASPYDGQVPSVERPVARAAPPRCPRCGSAVRPGVVWFGEALPEAPWERAVRAVGEAALLVVVGTSGVVYPAAGLPALAKASGARVVEVNPEPSALTGEVDEFVRAKAGAALPGLLDRLLP</sequence>
<dbReference type="GO" id="GO:0036054">
    <property type="term" value="F:protein-malonyllysine demalonylase activity"/>
    <property type="evidence" value="ECO:0007669"/>
    <property type="project" value="InterPro"/>
</dbReference>
<keyword evidence="3" id="KW-0963">Cytoplasm</keyword>
<keyword evidence="3 4" id="KW-0862">Zinc</keyword>
<reference evidence="6 7" key="1">
    <citation type="journal article" date="2011" name="Stand. Genomic Sci.">
        <title>High quality draft genome sequence of Segniliparus rugosus CDC 945(T)= (ATCC BAA-974(T)).</title>
        <authorList>
            <person name="Earl A.M."/>
            <person name="Desjardins C.A."/>
            <person name="Fitzgerald M.G."/>
            <person name="Arachchi H.M."/>
            <person name="Zeng Q."/>
            <person name="Mehta T."/>
            <person name="Griggs A."/>
            <person name="Birren B.W."/>
            <person name="Toney N.C."/>
            <person name="Carr J."/>
            <person name="Posey J."/>
            <person name="Butler W.R."/>
        </authorList>
    </citation>
    <scope>NUCLEOTIDE SEQUENCE [LARGE SCALE GENOMIC DNA]</scope>
    <source>
        <strain evidence="7">ATCC BAA-974 / DSM 45345 / CCUG 50838 / CIP 108380 / JCM 13579 / CDC 945</strain>
    </source>
</reference>
<feature type="domain" description="Deacetylase sirtuin-type" evidence="5">
    <location>
        <begin position="1"/>
        <end position="241"/>
    </location>
</feature>
<dbReference type="PANTHER" id="PTHR11085">
    <property type="entry name" value="NAD-DEPENDENT PROTEIN DEACYLASE SIRTUIN-5, MITOCHONDRIAL-RELATED"/>
    <property type="match status" value="1"/>
</dbReference>
<dbReference type="HAMAP" id="MF_01121">
    <property type="entry name" value="Sirtuin_ClassIII"/>
    <property type="match status" value="1"/>
</dbReference>
<dbReference type="Gene3D" id="3.30.1600.10">
    <property type="entry name" value="SIR2/SIRT2 'Small Domain"/>
    <property type="match status" value="1"/>
</dbReference>
<dbReference type="InterPro" id="IPR026590">
    <property type="entry name" value="Ssirtuin_cat_dom"/>
</dbReference>
<dbReference type="PROSITE" id="PS50305">
    <property type="entry name" value="SIRTUIN"/>
    <property type="match status" value="1"/>
</dbReference>
<keyword evidence="7" id="KW-1185">Reference proteome</keyword>
<dbReference type="GO" id="GO:0005737">
    <property type="term" value="C:cytoplasm"/>
    <property type="evidence" value="ECO:0007669"/>
    <property type="project" value="UniProtKB-SubCell"/>
</dbReference>
<dbReference type="HOGENOM" id="CLU_023643_3_1_11"/>
<comment type="domain">
    <text evidence="3">2 residues (Tyr-59 and Arg-62) present in a large hydrophobic pocket are probably involved in substrate specificity. They are important for desuccinylation activity, but dispensable for deacetylation activity.</text>
</comment>
<dbReference type="GO" id="GO:0008270">
    <property type="term" value="F:zinc ion binding"/>
    <property type="evidence" value="ECO:0007669"/>
    <property type="project" value="UniProtKB-UniRule"/>
</dbReference>
<dbReference type="Pfam" id="PF02146">
    <property type="entry name" value="SIR2"/>
    <property type="match status" value="1"/>
</dbReference>
<feature type="active site" description="Proton acceptor" evidence="3 4">
    <location>
        <position position="110"/>
    </location>
</feature>
<feature type="binding site" evidence="3 4">
    <location>
        <position position="121"/>
    </location>
    <ligand>
        <name>Zn(2+)</name>
        <dbReference type="ChEBI" id="CHEBI:29105"/>
    </ligand>
</feature>
<evidence type="ECO:0000313" key="7">
    <source>
        <dbReference type="Proteomes" id="UP000004816"/>
    </source>
</evidence>
<comment type="subcellular location">
    <subcellularLocation>
        <location evidence="3">Cytoplasm</location>
    </subcellularLocation>
</comment>
<evidence type="ECO:0000256" key="4">
    <source>
        <dbReference type="PROSITE-ProRule" id="PRU00236"/>
    </source>
</evidence>
<feature type="binding site" evidence="3">
    <location>
        <begin position="184"/>
        <end position="186"/>
    </location>
    <ligand>
        <name>NAD(+)</name>
        <dbReference type="ChEBI" id="CHEBI:57540"/>
    </ligand>
</feature>
<dbReference type="NCBIfam" id="NF001753">
    <property type="entry name" value="PRK00481.1-3"/>
    <property type="match status" value="1"/>
</dbReference>
<feature type="binding site" evidence="3">
    <location>
        <position position="228"/>
    </location>
    <ligand>
        <name>NAD(+)</name>
        <dbReference type="ChEBI" id="CHEBI:57540"/>
    </ligand>
</feature>
<keyword evidence="1" id="KW-0808">Transferase</keyword>
<dbReference type="SUPFAM" id="SSF52467">
    <property type="entry name" value="DHS-like NAD/FAD-binding domain"/>
    <property type="match status" value="1"/>
</dbReference>
<evidence type="ECO:0000313" key="6">
    <source>
        <dbReference type="EMBL" id="EFV12889.1"/>
    </source>
</evidence>
<protein>
    <recommendedName>
        <fullName evidence="3">NAD-dependent protein deacylase</fullName>
        <ecNumber evidence="3">2.3.1.286</ecNumber>
    </recommendedName>
    <alternativeName>
        <fullName evidence="3">Regulatory protein SIR2 homolog</fullName>
    </alternativeName>
</protein>
<feature type="binding site" evidence="3 4">
    <location>
        <position position="118"/>
    </location>
    <ligand>
        <name>Zn(2+)</name>
        <dbReference type="ChEBI" id="CHEBI:29105"/>
    </ligand>
</feature>
<dbReference type="eggNOG" id="COG0846">
    <property type="taxonomic scope" value="Bacteria"/>
</dbReference>
<comment type="catalytic activity">
    <reaction evidence="3">
        <text>N(6)-succinyl-L-lysyl-[protein] + NAD(+) + H2O = 2''-O-succinyl-ADP-D-ribose + nicotinamide + L-lysyl-[protein]</text>
        <dbReference type="Rhea" id="RHEA:47668"/>
        <dbReference type="Rhea" id="RHEA-COMP:9752"/>
        <dbReference type="Rhea" id="RHEA-COMP:11877"/>
        <dbReference type="ChEBI" id="CHEBI:15377"/>
        <dbReference type="ChEBI" id="CHEBI:17154"/>
        <dbReference type="ChEBI" id="CHEBI:29969"/>
        <dbReference type="ChEBI" id="CHEBI:57540"/>
        <dbReference type="ChEBI" id="CHEBI:87830"/>
        <dbReference type="ChEBI" id="CHEBI:87832"/>
    </reaction>
</comment>
<dbReference type="InterPro" id="IPR027546">
    <property type="entry name" value="Sirtuin_class_III"/>
</dbReference>
<comment type="catalytic activity">
    <reaction evidence="3">
        <text>N(6)-acetyl-L-lysyl-[protein] + NAD(+) + H2O = 2''-O-acetyl-ADP-D-ribose + nicotinamide + L-lysyl-[protein]</text>
        <dbReference type="Rhea" id="RHEA:43636"/>
        <dbReference type="Rhea" id="RHEA-COMP:9752"/>
        <dbReference type="Rhea" id="RHEA-COMP:10731"/>
        <dbReference type="ChEBI" id="CHEBI:15377"/>
        <dbReference type="ChEBI" id="CHEBI:17154"/>
        <dbReference type="ChEBI" id="CHEBI:29969"/>
        <dbReference type="ChEBI" id="CHEBI:57540"/>
        <dbReference type="ChEBI" id="CHEBI:61930"/>
        <dbReference type="ChEBI" id="CHEBI:83767"/>
        <dbReference type="EC" id="2.3.1.286"/>
    </reaction>
</comment>